<dbReference type="AlphaFoldDB" id="A0A1Y0D730"/>
<proteinExistence type="predicted"/>
<dbReference type="GO" id="GO:0006260">
    <property type="term" value="P:DNA replication"/>
    <property type="evidence" value="ECO:0007669"/>
    <property type="project" value="InterPro"/>
</dbReference>
<dbReference type="Pfam" id="PF03603">
    <property type="entry name" value="DNA_III_psi"/>
    <property type="match status" value="1"/>
</dbReference>
<dbReference type="RefSeq" id="WP_087037092.1">
    <property type="nucleotide sequence ID" value="NZ_CP021377.1"/>
</dbReference>
<dbReference type="Proteomes" id="UP000243937">
    <property type="component" value="Chromosome"/>
</dbReference>
<dbReference type="GO" id="GO:0008408">
    <property type="term" value="F:3'-5' exonuclease activity"/>
    <property type="evidence" value="ECO:0007669"/>
    <property type="project" value="InterPro"/>
</dbReference>
<dbReference type="KEGG" id="opf:CBP31_10535"/>
<keyword evidence="2" id="KW-1185">Reference proteome</keyword>
<reference evidence="1 2" key="1">
    <citation type="journal article" date="2014" name="Int. J. Syst. Evol. Microbiol.">
        <title>Oceanisphaera profunda sp. nov., a marine bacterium isolated from deep-sea sediment, and emended description of the genus Oceanisphaera.</title>
        <authorList>
            <person name="Xu Z."/>
            <person name="Zhang X.Y."/>
            <person name="Su H.N."/>
            <person name="Yu Z.C."/>
            <person name="Liu C."/>
            <person name="Li H."/>
            <person name="Chen X.L."/>
            <person name="Song X.Y."/>
            <person name="Xie B.B."/>
            <person name="Qin Q.L."/>
            <person name="Zhou B.C."/>
            <person name="Shi M."/>
            <person name="Huang Y."/>
            <person name="Zhang Y.Z."/>
        </authorList>
    </citation>
    <scope>NUCLEOTIDE SEQUENCE [LARGE SCALE GENOMIC DNA]</scope>
    <source>
        <strain evidence="1 2">SM1222</strain>
    </source>
</reference>
<evidence type="ECO:0000313" key="1">
    <source>
        <dbReference type="EMBL" id="ART83007.1"/>
    </source>
</evidence>
<evidence type="ECO:0008006" key="3">
    <source>
        <dbReference type="Google" id="ProtNLM"/>
    </source>
</evidence>
<dbReference type="SUPFAM" id="SSF102220">
    <property type="entry name" value="DNA polymerase III psi subunit"/>
    <property type="match status" value="1"/>
</dbReference>
<protein>
    <recommendedName>
        <fullName evidence="3">DNA polymerase III subunit psi</fullName>
    </recommendedName>
</protein>
<dbReference type="GO" id="GO:0003887">
    <property type="term" value="F:DNA-directed DNA polymerase activity"/>
    <property type="evidence" value="ECO:0007669"/>
    <property type="project" value="InterPro"/>
</dbReference>
<organism evidence="1 2">
    <name type="scientific">Oceanisphaera profunda</name>
    <dbReference type="NCBI Taxonomy" id="1416627"/>
    <lineage>
        <taxon>Bacteria</taxon>
        <taxon>Pseudomonadati</taxon>
        <taxon>Pseudomonadota</taxon>
        <taxon>Gammaproteobacteria</taxon>
        <taxon>Aeromonadales</taxon>
        <taxon>Aeromonadaceae</taxon>
        <taxon>Oceanisphaera</taxon>
    </lineage>
</organism>
<accession>A0A1Y0D730</accession>
<dbReference type="EMBL" id="CP021377">
    <property type="protein sequence ID" value="ART83007.1"/>
    <property type="molecule type" value="Genomic_DNA"/>
</dbReference>
<dbReference type="InterPro" id="IPR004615">
    <property type="entry name" value="DNA_pol_III_psi"/>
</dbReference>
<sequence length="131" mass="14387">MTPTQSQLWQFLGLEHWHCAHPERLPLAPMPKAAPAEVLIILGPATNPSSHFITDLLVALSLEASQLQSLSQADWLAADKPTARVLLGLNVTCELDAFHWQANLPLAASPALTASQKRALWSCLCRCYLEH</sequence>
<name>A0A1Y0D730_9GAMM</name>
<dbReference type="InterPro" id="IPR036654">
    <property type="entry name" value="DNA_pol_III_psi_sf"/>
</dbReference>
<evidence type="ECO:0000313" key="2">
    <source>
        <dbReference type="Proteomes" id="UP000243937"/>
    </source>
</evidence>
<gene>
    <name evidence="1" type="ORF">CBP31_10535</name>
</gene>